<evidence type="ECO:0000313" key="2">
    <source>
        <dbReference type="Proteomes" id="UP000322000"/>
    </source>
</evidence>
<feature type="compositionally biased region" description="Polar residues" evidence="1">
    <location>
        <begin position="234"/>
        <end position="246"/>
    </location>
</feature>
<keyword evidence="2" id="KW-1185">Reference proteome</keyword>
<organism evidence="2 3">
    <name type="scientific">Trichoplusia ni</name>
    <name type="common">Cabbage looper</name>
    <dbReference type="NCBI Taxonomy" id="7111"/>
    <lineage>
        <taxon>Eukaryota</taxon>
        <taxon>Metazoa</taxon>
        <taxon>Ecdysozoa</taxon>
        <taxon>Arthropoda</taxon>
        <taxon>Hexapoda</taxon>
        <taxon>Insecta</taxon>
        <taxon>Pterygota</taxon>
        <taxon>Neoptera</taxon>
        <taxon>Endopterygota</taxon>
        <taxon>Lepidoptera</taxon>
        <taxon>Glossata</taxon>
        <taxon>Ditrysia</taxon>
        <taxon>Noctuoidea</taxon>
        <taxon>Noctuidae</taxon>
        <taxon>Plusiinae</taxon>
        <taxon>Trichoplusia</taxon>
    </lineage>
</organism>
<dbReference type="AlphaFoldDB" id="A0A7E5W7Z4"/>
<gene>
    <name evidence="3" type="primary">LOC113499940</name>
</gene>
<accession>A0A7E5W7Z4</accession>
<dbReference type="RefSeq" id="XP_026736346.1">
    <property type="nucleotide sequence ID" value="XM_026880545.1"/>
</dbReference>
<reference evidence="3" key="1">
    <citation type="submission" date="2025-08" db="UniProtKB">
        <authorList>
            <consortium name="RefSeq"/>
        </authorList>
    </citation>
    <scope>IDENTIFICATION</scope>
</reference>
<feature type="region of interest" description="Disordered" evidence="1">
    <location>
        <begin position="234"/>
        <end position="258"/>
    </location>
</feature>
<protein>
    <submittedName>
        <fullName evidence="3">Uncharacterized protein LOC113499940</fullName>
    </submittedName>
</protein>
<dbReference type="GeneID" id="113499940"/>
<dbReference type="InParanoid" id="A0A7E5W7Z4"/>
<sequence length="258" mass="28876">MKATRSGQAATNLNTWRYAELMEFLLPYMKNRSRSTNLNSLDIRPSATPEKSIAQDDEDTNNSEISVVPTNDTINNTEASAPQGGKTQTRKRTADGDFIELLKEMEENHQKRQEERDLRRTMTKTQEKGAIDLYLESMAITIKTMPMWMQNRVKKKIFLIVSDAEEELENYSTCVTPDSVNNTLPTAAALSRSANYGHTTSRDPVNNNLPAAVAGSSRSANYVYTLPEAAAPHSNNTTYHGYSSSGRFEPSPLHDYDN</sequence>
<dbReference type="Proteomes" id="UP000322000">
    <property type="component" value="Chromosome 13"/>
</dbReference>
<feature type="compositionally biased region" description="Polar residues" evidence="1">
    <location>
        <begin position="62"/>
        <end position="80"/>
    </location>
</feature>
<name>A0A7E5W7Z4_TRINI</name>
<dbReference type="KEGG" id="tnl:113499940"/>
<evidence type="ECO:0000313" key="3">
    <source>
        <dbReference type="RefSeq" id="XP_026736346.1"/>
    </source>
</evidence>
<feature type="region of interest" description="Disordered" evidence="1">
    <location>
        <begin position="39"/>
        <end position="92"/>
    </location>
</feature>
<proteinExistence type="predicted"/>
<evidence type="ECO:0000256" key="1">
    <source>
        <dbReference type="SAM" id="MobiDB-lite"/>
    </source>
</evidence>